<dbReference type="Gene3D" id="3.90.930.50">
    <property type="match status" value="1"/>
</dbReference>
<dbReference type="KEGG" id="plal:FXN65_14515"/>
<dbReference type="Pfam" id="PF09836">
    <property type="entry name" value="DUF2063"/>
    <property type="match status" value="1"/>
</dbReference>
<evidence type="ECO:0000313" key="4">
    <source>
        <dbReference type="Proteomes" id="UP000327179"/>
    </source>
</evidence>
<dbReference type="Pfam" id="PF22106">
    <property type="entry name" value="NGO1945_C"/>
    <property type="match status" value="1"/>
</dbReference>
<dbReference type="AlphaFoldDB" id="A0A5J6QLD5"/>
<feature type="domain" description="NGO1945-like C-terminal" evidence="2">
    <location>
        <begin position="144"/>
        <end position="238"/>
    </location>
</feature>
<protein>
    <submittedName>
        <fullName evidence="3">DUF2063 domain-containing protein</fullName>
    </submittedName>
</protein>
<dbReference type="InterPro" id="IPR044922">
    <property type="entry name" value="DUF2063_N_sf"/>
</dbReference>
<dbReference type="Gene3D" id="1.10.150.690">
    <property type="entry name" value="DUF2063"/>
    <property type="match status" value="1"/>
</dbReference>
<dbReference type="Proteomes" id="UP000327179">
    <property type="component" value="Chromosome"/>
</dbReference>
<feature type="domain" description="Putative DNA-binding" evidence="1">
    <location>
        <begin position="11"/>
        <end position="93"/>
    </location>
</feature>
<sequence length="248" mass="27397">MHEVLHDQLMSLARYVRDPQNNAPPPGMEARRLAVYRQLFFGNVESLLSGGFPVLRAGLGPEKWRALIDTFYAQYRCQTPLFTEISGEFVDFLAEGGGDALDLPPWVVELAHYEWVEAALLLSDRREPAHDPKGDLLKGEPLLSNLAWPLAYQWPVTEIGSDYLPQQAPEQPTLVLARRGADQKVHFSRLAPLAHALLASLQERSGTGRDHLEALAEAIGAEPETILPQGLALLENLRAQGVVLGTRA</sequence>
<dbReference type="RefSeq" id="WP_151133856.1">
    <property type="nucleotide sequence ID" value="NZ_CP043311.1"/>
</dbReference>
<dbReference type="InterPro" id="IPR054098">
    <property type="entry name" value="NGO1945-like_C"/>
</dbReference>
<evidence type="ECO:0000259" key="2">
    <source>
        <dbReference type="Pfam" id="PF22106"/>
    </source>
</evidence>
<accession>A0A5J6QLD5</accession>
<evidence type="ECO:0000259" key="1">
    <source>
        <dbReference type="Pfam" id="PF09836"/>
    </source>
</evidence>
<name>A0A5J6QLD5_9GAMM</name>
<evidence type="ECO:0000313" key="3">
    <source>
        <dbReference type="EMBL" id="QEY63207.1"/>
    </source>
</evidence>
<organism evidence="3 4">
    <name type="scientific">Metapseudomonas lalkuanensis</name>
    <dbReference type="NCBI Taxonomy" id="2604832"/>
    <lineage>
        <taxon>Bacteria</taxon>
        <taxon>Pseudomonadati</taxon>
        <taxon>Pseudomonadota</taxon>
        <taxon>Gammaproteobacteria</taxon>
        <taxon>Pseudomonadales</taxon>
        <taxon>Pseudomonadaceae</taxon>
        <taxon>Metapseudomonas</taxon>
    </lineage>
</organism>
<dbReference type="EMBL" id="CP043311">
    <property type="protein sequence ID" value="QEY63207.1"/>
    <property type="molecule type" value="Genomic_DNA"/>
</dbReference>
<proteinExistence type="predicted"/>
<keyword evidence="4" id="KW-1185">Reference proteome</keyword>
<gene>
    <name evidence="3" type="ORF">FXN65_14515</name>
</gene>
<reference evidence="3 4" key="1">
    <citation type="submission" date="2019-08" db="EMBL/GenBank/DDBJ databases">
        <title>Whole-genome Sequencing of e-waste polymer degrading bacterium Pseudomonas sp. strain PE08.</title>
        <authorList>
            <person name="Kirdat K."/>
            <person name="Debbarma P."/>
            <person name="Narawade N."/>
            <person name="Suyal D."/>
            <person name="Thorat V."/>
            <person name="Shouche Y."/>
            <person name="Goel R."/>
            <person name="Yadav A."/>
        </authorList>
    </citation>
    <scope>NUCLEOTIDE SEQUENCE [LARGE SCALE GENOMIC DNA]</scope>
    <source>
        <strain evidence="3 4">PE08</strain>
    </source>
</reference>
<dbReference type="InterPro" id="IPR018640">
    <property type="entry name" value="DUF2063"/>
</dbReference>